<dbReference type="PANTHER" id="PTHR42973:SF22">
    <property type="entry name" value="FAD-BINDING PCMH-TYPE DOMAIN-CONTAINING PROTEIN-RELATED"/>
    <property type="match status" value="1"/>
</dbReference>
<feature type="domain" description="FAD-binding PCMH-type" evidence="5">
    <location>
        <begin position="51"/>
        <end position="227"/>
    </location>
</feature>
<evidence type="ECO:0000256" key="2">
    <source>
        <dbReference type="ARBA" id="ARBA00022630"/>
    </source>
</evidence>
<dbReference type="InterPro" id="IPR036318">
    <property type="entry name" value="FAD-bd_PCMH-like_sf"/>
</dbReference>
<dbReference type="Proteomes" id="UP000250140">
    <property type="component" value="Unassembled WGS sequence"/>
</dbReference>
<dbReference type="InterPro" id="IPR016166">
    <property type="entry name" value="FAD-bd_PCMH"/>
</dbReference>
<keyword evidence="3" id="KW-0274">FAD</keyword>
<organism evidence="6 7">
    <name type="scientific">Glonium stellatum</name>
    <dbReference type="NCBI Taxonomy" id="574774"/>
    <lineage>
        <taxon>Eukaryota</taxon>
        <taxon>Fungi</taxon>
        <taxon>Dikarya</taxon>
        <taxon>Ascomycota</taxon>
        <taxon>Pezizomycotina</taxon>
        <taxon>Dothideomycetes</taxon>
        <taxon>Pleosporomycetidae</taxon>
        <taxon>Gloniales</taxon>
        <taxon>Gloniaceae</taxon>
        <taxon>Glonium</taxon>
    </lineage>
</organism>
<gene>
    <name evidence="6" type="ORF">AOQ84DRAFT_390255</name>
</gene>
<dbReference type="Gene3D" id="3.30.465.10">
    <property type="match status" value="1"/>
</dbReference>
<dbReference type="EMBL" id="KV750085">
    <property type="protein sequence ID" value="OCL06347.1"/>
    <property type="molecule type" value="Genomic_DNA"/>
</dbReference>
<name>A0A8E2JR42_9PEZI</name>
<evidence type="ECO:0000313" key="7">
    <source>
        <dbReference type="Proteomes" id="UP000250140"/>
    </source>
</evidence>
<evidence type="ECO:0000256" key="3">
    <source>
        <dbReference type="ARBA" id="ARBA00022827"/>
    </source>
</evidence>
<dbReference type="InterPro" id="IPR050416">
    <property type="entry name" value="FAD-linked_Oxidoreductase"/>
</dbReference>
<dbReference type="GO" id="GO:0071949">
    <property type="term" value="F:FAD binding"/>
    <property type="evidence" value="ECO:0007669"/>
    <property type="project" value="InterPro"/>
</dbReference>
<dbReference type="GO" id="GO:0016491">
    <property type="term" value="F:oxidoreductase activity"/>
    <property type="evidence" value="ECO:0007669"/>
    <property type="project" value="UniProtKB-KW"/>
</dbReference>
<evidence type="ECO:0000313" key="6">
    <source>
        <dbReference type="EMBL" id="OCL06347.1"/>
    </source>
</evidence>
<dbReference type="PROSITE" id="PS51387">
    <property type="entry name" value="FAD_PCMH"/>
    <property type="match status" value="1"/>
</dbReference>
<dbReference type="SUPFAM" id="SSF56176">
    <property type="entry name" value="FAD-binding/transporter-associated domain-like"/>
    <property type="match status" value="1"/>
</dbReference>
<dbReference type="InterPro" id="IPR016169">
    <property type="entry name" value="FAD-bd_PCMH_sub2"/>
</dbReference>
<keyword evidence="7" id="KW-1185">Reference proteome</keyword>
<evidence type="ECO:0000259" key="5">
    <source>
        <dbReference type="PROSITE" id="PS51387"/>
    </source>
</evidence>
<dbReference type="Pfam" id="PF01565">
    <property type="entry name" value="FAD_binding_4"/>
    <property type="match status" value="1"/>
</dbReference>
<evidence type="ECO:0000256" key="4">
    <source>
        <dbReference type="ARBA" id="ARBA00023002"/>
    </source>
</evidence>
<dbReference type="OrthoDB" id="2151789at2759"/>
<comment type="similarity">
    <text evidence="1">Belongs to the oxygen-dependent FAD-linked oxidoreductase family.</text>
</comment>
<reference evidence="6 7" key="1">
    <citation type="journal article" date="2016" name="Nat. Commun.">
        <title>Ectomycorrhizal ecology is imprinted in the genome of the dominant symbiotic fungus Cenococcum geophilum.</title>
        <authorList>
            <consortium name="DOE Joint Genome Institute"/>
            <person name="Peter M."/>
            <person name="Kohler A."/>
            <person name="Ohm R.A."/>
            <person name="Kuo A."/>
            <person name="Krutzmann J."/>
            <person name="Morin E."/>
            <person name="Arend M."/>
            <person name="Barry K.W."/>
            <person name="Binder M."/>
            <person name="Choi C."/>
            <person name="Clum A."/>
            <person name="Copeland A."/>
            <person name="Grisel N."/>
            <person name="Haridas S."/>
            <person name="Kipfer T."/>
            <person name="LaButti K."/>
            <person name="Lindquist E."/>
            <person name="Lipzen A."/>
            <person name="Maire R."/>
            <person name="Meier B."/>
            <person name="Mihaltcheva S."/>
            <person name="Molinier V."/>
            <person name="Murat C."/>
            <person name="Poggeler S."/>
            <person name="Quandt C.A."/>
            <person name="Sperisen C."/>
            <person name="Tritt A."/>
            <person name="Tisserant E."/>
            <person name="Crous P.W."/>
            <person name="Henrissat B."/>
            <person name="Nehls U."/>
            <person name="Egli S."/>
            <person name="Spatafora J.W."/>
            <person name="Grigoriev I.V."/>
            <person name="Martin F.M."/>
        </authorList>
    </citation>
    <scope>NUCLEOTIDE SEQUENCE [LARGE SCALE GENOMIC DNA]</scope>
    <source>
        <strain evidence="6 7">CBS 207.34</strain>
    </source>
</reference>
<dbReference type="InterPro" id="IPR006094">
    <property type="entry name" value="Oxid_FAD_bind_N"/>
</dbReference>
<proteinExistence type="inferred from homology"/>
<sequence length="492" mass="53294">MVTSGPIRAISSQLADSKLQSALTTLLPEKTHLPGSDGYTESNGSYFAAFENEVTPSYIARPSGVEDVSSLVKVLKPLAAREECKIAVRGGGHTAWAGSANIKDGVTIDMRALRGISLNADKTLVRIGAGESWESVYKELETHGLTVAGGRVGKVGVTGLVVGGGLSYFSTARGFVCDSVVDFEVVLASGDVVHANARENPDLWWALKGGLNNFGIVTSFEMKTFESQKMWGGIIYYLPDAFPQHIQAAYDYATAETPDEDTHLICSAGYGYGHQVVTTLVYHTKGEENPPPLQPFTAIQPQIDQMTTLRSTTHLGLCDEISKVSHDGDRQYYITCTIRPDVALMNSIYQMWQATLASLKEVPGFIFSVGFQPLTKALFQNSASAGGNPQGLSPSDAPLFIVLLSPVWSSPADDSRVIGEVGKLLEDIKQLASEKGLLHRYIFTNYAFSDQDVFKGYGEESVARLREASKKWDPEGFFQHGVPGGFKLSNTQ</sequence>
<evidence type="ECO:0000256" key="1">
    <source>
        <dbReference type="ARBA" id="ARBA00005466"/>
    </source>
</evidence>
<accession>A0A8E2JR42</accession>
<keyword evidence="4" id="KW-0560">Oxidoreductase</keyword>
<dbReference type="PANTHER" id="PTHR42973">
    <property type="entry name" value="BINDING OXIDOREDUCTASE, PUTATIVE (AFU_ORTHOLOGUE AFUA_1G17690)-RELATED"/>
    <property type="match status" value="1"/>
</dbReference>
<keyword evidence="2" id="KW-0285">Flavoprotein</keyword>
<dbReference type="AlphaFoldDB" id="A0A8E2JR42"/>
<protein>
    <submittedName>
        <fullName evidence="6">FAD-binding domain-containing protein</fullName>
    </submittedName>
</protein>